<proteinExistence type="predicted"/>
<evidence type="ECO:0000256" key="1">
    <source>
        <dbReference type="SAM" id="Coils"/>
    </source>
</evidence>
<feature type="region of interest" description="Disordered" evidence="2">
    <location>
        <begin position="325"/>
        <end position="356"/>
    </location>
</feature>
<feature type="coiled-coil region" evidence="1">
    <location>
        <begin position="394"/>
        <end position="456"/>
    </location>
</feature>
<dbReference type="Gene3D" id="1.10.533.10">
    <property type="entry name" value="Death Domain, Fas"/>
    <property type="match status" value="1"/>
</dbReference>
<sequence>MDDNCDNKMEGFVTDAGSSRLEESRVSAVRLRGWSPYQNMATSTVKSGRSASPKMMRNRISPFSKLLNQVATGLRQSADDFSQVKLMLQIDGHLAADVIENMRDPAQMFDELFKLFKVTKTDIDLLEDLVRDAGKMLDFQEGLKEFKRESRYESIEPSPERNAHAIADKLEKLLHNDRSKESSGVLAYLQHYGKVKGFGRERLHVVKSDICSMLGIKRSQFIFITKYQEEKKEEGYVCIYQLPASRARKLIAMTKSNDDRLLGLGLRAVRLTGHRRVPLSMPFKEEELYKRTFKKMEELSKLYDQPISALESGILGNQLAKLAEKHEKEKTEVTPTPTKEPERPRLPPISLPPAPRKPMISSSLPVNHLHDENKRLLLQTHSLQESLVSQKLELVRKTEQVRERELQVAHLERQVSMYEQQNTNLHKQGLTMARKLQDMRKQAIMLEQRMKEFQIKNDLYRTAARTKMRFGNQLSLARRAIPQVRAVRPRDVLN</sequence>
<name>C3YCH5_BRAFL</name>
<evidence type="ECO:0000313" key="3">
    <source>
        <dbReference type="EMBL" id="EEN62012.1"/>
    </source>
</evidence>
<protein>
    <submittedName>
        <fullName evidence="3">Uncharacterized protein</fullName>
    </submittedName>
</protein>
<dbReference type="InParanoid" id="C3YCH5"/>
<accession>C3YCH5</accession>
<keyword evidence="1" id="KW-0175">Coiled coil</keyword>
<reference evidence="3" key="1">
    <citation type="journal article" date="2008" name="Nature">
        <title>The amphioxus genome and the evolution of the chordate karyotype.</title>
        <authorList>
            <consortium name="US DOE Joint Genome Institute (JGI-PGF)"/>
            <person name="Putnam N.H."/>
            <person name="Butts T."/>
            <person name="Ferrier D.E.K."/>
            <person name="Furlong R.F."/>
            <person name="Hellsten U."/>
            <person name="Kawashima T."/>
            <person name="Robinson-Rechavi M."/>
            <person name="Shoguchi E."/>
            <person name="Terry A."/>
            <person name="Yu J.-K."/>
            <person name="Benito-Gutierrez E.L."/>
            <person name="Dubchak I."/>
            <person name="Garcia-Fernandez J."/>
            <person name="Gibson-Brown J.J."/>
            <person name="Grigoriev I.V."/>
            <person name="Horton A.C."/>
            <person name="de Jong P.J."/>
            <person name="Jurka J."/>
            <person name="Kapitonov V.V."/>
            <person name="Kohara Y."/>
            <person name="Kuroki Y."/>
            <person name="Lindquist E."/>
            <person name="Lucas S."/>
            <person name="Osoegawa K."/>
            <person name="Pennacchio L.A."/>
            <person name="Salamov A.A."/>
            <person name="Satou Y."/>
            <person name="Sauka-Spengler T."/>
            <person name="Schmutz J."/>
            <person name="Shin-I T."/>
            <person name="Toyoda A."/>
            <person name="Bronner-Fraser M."/>
            <person name="Fujiyama A."/>
            <person name="Holland L.Z."/>
            <person name="Holland P.W.H."/>
            <person name="Satoh N."/>
            <person name="Rokhsar D.S."/>
        </authorList>
    </citation>
    <scope>NUCLEOTIDE SEQUENCE [LARGE SCALE GENOMIC DNA]</scope>
    <source>
        <strain evidence="3">S238N-H82</strain>
        <tissue evidence="3">Testes</tissue>
    </source>
</reference>
<dbReference type="AlphaFoldDB" id="C3YCH5"/>
<dbReference type="InterPro" id="IPR011029">
    <property type="entry name" value="DEATH-like_dom_sf"/>
</dbReference>
<dbReference type="EMBL" id="GG666501">
    <property type="protein sequence ID" value="EEN62012.1"/>
    <property type="molecule type" value="Genomic_DNA"/>
</dbReference>
<organism>
    <name type="scientific">Branchiostoma floridae</name>
    <name type="common">Florida lancelet</name>
    <name type="synonym">Amphioxus</name>
    <dbReference type="NCBI Taxonomy" id="7739"/>
    <lineage>
        <taxon>Eukaryota</taxon>
        <taxon>Metazoa</taxon>
        <taxon>Chordata</taxon>
        <taxon>Cephalochordata</taxon>
        <taxon>Leptocardii</taxon>
        <taxon>Amphioxiformes</taxon>
        <taxon>Branchiostomatidae</taxon>
        <taxon>Branchiostoma</taxon>
    </lineage>
</organism>
<feature type="compositionally biased region" description="Pro residues" evidence="2">
    <location>
        <begin position="346"/>
        <end position="356"/>
    </location>
</feature>
<evidence type="ECO:0000256" key="2">
    <source>
        <dbReference type="SAM" id="MobiDB-lite"/>
    </source>
</evidence>
<gene>
    <name evidence="3" type="ORF">BRAFLDRAFT_100910</name>
</gene>